<keyword evidence="4" id="KW-0547">Nucleotide-binding</keyword>
<evidence type="ECO:0000259" key="7">
    <source>
        <dbReference type="PROSITE" id="PS50893"/>
    </source>
</evidence>
<organism evidence="9 10">
    <name type="scientific">Chromatocurvus halotolerans</name>
    <dbReference type="NCBI Taxonomy" id="1132028"/>
    <lineage>
        <taxon>Bacteria</taxon>
        <taxon>Pseudomonadati</taxon>
        <taxon>Pseudomonadota</taxon>
        <taxon>Gammaproteobacteria</taxon>
        <taxon>Cellvibrionales</taxon>
        <taxon>Halieaceae</taxon>
        <taxon>Chromatocurvus</taxon>
    </lineage>
</organism>
<gene>
    <name evidence="9" type="ORF">EV688_10634</name>
</gene>
<keyword evidence="5 9" id="KW-0067">ATP-binding</keyword>
<dbReference type="SUPFAM" id="SSF50331">
    <property type="entry name" value="MOP-like"/>
    <property type="match status" value="1"/>
</dbReference>
<dbReference type="AlphaFoldDB" id="A0A4R2KQF4"/>
<dbReference type="GO" id="GO:0016887">
    <property type="term" value="F:ATP hydrolysis activity"/>
    <property type="evidence" value="ECO:0007669"/>
    <property type="project" value="InterPro"/>
</dbReference>
<dbReference type="SUPFAM" id="SSF52540">
    <property type="entry name" value="P-loop containing nucleoside triphosphate hydrolases"/>
    <property type="match status" value="1"/>
</dbReference>
<keyword evidence="3" id="KW-0472">Membrane</keyword>
<keyword evidence="10" id="KW-1185">Reference proteome</keyword>
<evidence type="ECO:0000256" key="6">
    <source>
        <dbReference type="PROSITE-ProRule" id="PRU01213"/>
    </source>
</evidence>
<dbReference type="PANTHER" id="PTHR42781">
    <property type="entry name" value="SPERMIDINE/PUTRESCINE IMPORT ATP-BINDING PROTEIN POTA"/>
    <property type="match status" value="1"/>
</dbReference>
<accession>A0A4R2KQF4</accession>
<dbReference type="GO" id="GO:0140359">
    <property type="term" value="F:ABC-type transporter activity"/>
    <property type="evidence" value="ECO:0007669"/>
    <property type="project" value="InterPro"/>
</dbReference>
<dbReference type="PROSITE" id="PS00211">
    <property type="entry name" value="ABC_TRANSPORTER_1"/>
    <property type="match status" value="1"/>
</dbReference>
<keyword evidence="2 6" id="KW-0500">Molybdenum</keyword>
<comment type="caution">
    <text evidence="9">The sequence shown here is derived from an EMBL/GenBank/DDBJ whole genome shotgun (WGS) entry which is preliminary data.</text>
</comment>
<keyword evidence="1" id="KW-0813">Transport</keyword>
<evidence type="ECO:0000256" key="4">
    <source>
        <dbReference type="ARBA" id="ARBA00022741"/>
    </source>
</evidence>
<name>A0A4R2KQF4_9GAMM</name>
<keyword evidence="3" id="KW-0997">Cell inner membrane</keyword>
<dbReference type="Gene3D" id="2.40.50.100">
    <property type="match status" value="1"/>
</dbReference>
<dbReference type="InterPro" id="IPR011868">
    <property type="entry name" value="ModC_ABC_ATP-bd"/>
</dbReference>
<feature type="domain" description="ABC transporter" evidence="7">
    <location>
        <begin position="5"/>
        <end position="233"/>
    </location>
</feature>
<dbReference type="PROSITE" id="PS51866">
    <property type="entry name" value="MOP"/>
    <property type="match status" value="1"/>
</dbReference>
<dbReference type="Pfam" id="PF03459">
    <property type="entry name" value="TOBE"/>
    <property type="match status" value="1"/>
</dbReference>
<dbReference type="NCBIfam" id="TIGR02142">
    <property type="entry name" value="modC_ABC"/>
    <property type="match status" value="1"/>
</dbReference>
<evidence type="ECO:0000256" key="5">
    <source>
        <dbReference type="ARBA" id="ARBA00022840"/>
    </source>
</evidence>
<evidence type="ECO:0000259" key="8">
    <source>
        <dbReference type="PROSITE" id="PS51866"/>
    </source>
</evidence>
<dbReference type="InterPro" id="IPR003593">
    <property type="entry name" value="AAA+_ATPase"/>
</dbReference>
<dbReference type="InterPro" id="IPR004606">
    <property type="entry name" value="Mop_domain"/>
</dbReference>
<evidence type="ECO:0000256" key="3">
    <source>
        <dbReference type="ARBA" id="ARBA00022519"/>
    </source>
</evidence>
<evidence type="ECO:0000256" key="1">
    <source>
        <dbReference type="ARBA" id="ARBA00022448"/>
    </source>
</evidence>
<dbReference type="InterPro" id="IPR005116">
    <property type="entry name" value="Transp-assoc_OB_typ1"/>
</dbReference>
<dbReference type="GO" id="GO:0016020">
    <property type="term" value="C:membrane"/>
    <property type="evidence" value="ECO:0007669"/>
    <property type="project" value="InterPro"/>
</dbReference>
<dbReference type="OrthoDB" id="9802264at2"/>
<proteinExistence type="predicted"/>
<dbReference type="InterPro" id="IPR050093">
    <property type="entry name" value="ABC_SmlMolc_Importer"/>
</dbReference>
<dbReference type="GO" id="GO:0015098">
    <property type="term" value="F:molybdate ion transmembrane transporter activity"/>
    <property type="evidence" value="ECO:0007669"/>
    <property type="project" value="InterPro"/>
</dbReference>
<dbReference type="PROSITE" id="PS50893">
    <property type="entry name" value="ABC_TRANSPORTER_2"/>
    <property type="match status" value="1"/>
</dbReference>
<dbReference type="InterPro" id="IPR008995">
    <property type="entry name" value="Mo/tungstate-bd_C_term_dom"/>
</dbReference>
<dbReference type="InterPro" id="IPR017871">
    <property type="entry name" value="ABC_transporter-like_CS"/>
</dbReference>
<evidence type="ECO:0000313" key="10">
    <source>
        <dbReference type="Proteomes" id="UP000294980"/>
    </source>
</evidence>
<dbReference type="InterPro" id="IPR027417">
    <property type="entry name" value="P-loop_NTPase"/>
</dbReference>
<dbReference type="EMBL" id="SLWX01000006">
    <property type="protein sequence ID" value="TCO75844.1"/>
    <property type="molecule type" value="Genomic_DNA"/>
</dbReference>
<reference evidence="9 10" key="1">
    <citation type="submission" date="2019-03" db="EMBL/GenBank/DDBJ databases">
        <title>Genomic Encyclopedia of Type Strains, Phase IV (KMG-IV): sequencing the most valuable type-strain genomes for metagenomic binning, comparative biology and taxonomic classification.</title>
        <authorList>
            <person name="Goeker M."/>
        </authorList>
    </citation>
    <scope>NUCLEOTIDE SEQUENCE [LARGE SCALE GENOMIC DNA]</scope>
    <source>
        <strain evidence="9 10">DSM 23344</strain>
    </source>
</reference>
<protein>
    <submittedName>
        <fullName evidence="9">Molybdate transport system ATP-binding protein</fullName>
    </submittedName>
</protein>
<dbReference type="PANTHER" id="PTHR42781:SF4">
    <property type="entry name" value="SPERMIDINE_PUTRESCINE IMPORT ATP-BINDING PROTEIN POTA"/>
    <property type="match status" value="1"/>
</dbReference>
<dbReference type="Proteomes" id="UP000294980">
    <property type="component" value="Unassembled WGS sequence"/>
</dbReference>
<sequence>MALTVRLSARSPIPLQVDFRVECGEFLAITGPSGAGKSSILRSIAGLHTPTEALVTVGSAVWSDTSRRIHLPVCRRRLGKVFQSYALFPHMTALQNVATSLRRMRRVERDRRALGWLAAVHLDHCADSLPGTLSGGQRQRVALARALAREPKVLLLDEPFSASDPATREQLYRAISDLRRDLNIPVVLVTHDLDEAQLLADRLLVMDGGQAVHSGRVAELIAAAGTRALFDDAEAGGLLRAVIEDQEADGLTRLRCDAGVLLMPRLEAAPGTHLRLRVHAQDIILSRQRPRGLSALNVLPARVGQIHGAGDTAVLVELQMGEDRLLARITRRSVATLGIVTGVECYAIIKSLASTRAVVSGLPASHAQQPGILRS</sequence>
<evidence type="ECO:0000313" key="9">
    <source>
        <dbReference type="EMBL" id="TCO75844.1"/>
    </source>
</evidence>
<keyword evidence="3" id="KW-1003">Cell membrane</keyword>
<dbReference type="SMART" id="SM00382">
    <property type="entry name" value="AAA"/>
    <property type="match status" value="1"/>
</dbReference>
<dbReference type="RefSeq" id="WP_117316057.1">
    <property type="nucleotide sequence ID" value="NZ_QQSW01000005.1"/>
</dbReference>
<dbReference type="Gene3D" id="3.40.50.300">
    <property type="entry name" value="P-loop containing nucleotide triphosphate hydrolases"/>
    <property type="match status" value="1"/>
</dbReference>
<dbReference type="Pfam" id="PF00005">
    <property type="entry name" value="ABC_tran"/>
    <property type="match status" value="1"/>
</dbReference>
<dbReference type="GO" id="GO:0005524">
    <property type="term" value="F:ATP binding"/>
    <property type="evidence" value="ECO:0007669"/>
    <property type="project" value="UniProtKB-KW"/>
</dbReference>
<feature type="domain" description="Mop" evidence="8">
    <location>
        <begin position="292"/>
        <end position="358"/>
    </location>
</feature>
<dbReference type="InterPro" id="IPR003439">
    <property type="entry name" value="ABC_transporter-like_ATP-bd"/>
</dbReference>
<evidence type="ECO:0000256" key="2">
    <source>
        <dbReference type="ARBA" id="ARBA00022505"/>
    </source>
</evidence>